<accession>A0A2S4VR16</accession>
<feature type="compositionally biased region" description="Basic residues" evidence="1">
    <location>
        <begin position="151"/>
        <end position="161"/>
    </location>
</feature>
<dbReference type="EMBL" id="PKSM01000108">
    <property type="protein sequence ID" value="POW11820.1"/>
    <property type="molecule type" value="Genomic_DNA"/>
</dbReference>
<dbReference type="InterPro" id="IPR012337">
    <property type="entry name" value="RNaseH-like_sf"/>
</dbReference>
<sequence length="1050" mass="116408">MGRYSTLRYPDIWCNAQRGFYPWKTENLTRLAMDKDSSATSSPSQFLPNKRTHLKSSHRPLPINMAPENPHVNAGEHETLDAVAGYVTDRSQTQSQLRRSTRASSVAAAPNMVAPSSDSRVRVNRPATGPPKQSAACSSDGRSVQSVASARSKRTKKKPRTRGSPARTTDKTDKSRSKTKKSKGTSVASELQSNGATEPAYDYDQDSDNNSIEIQPRGDDKTKKAAKEAETAELFRYFEAPFWKKGDTPGTALNFKCKWCRGVYRRQKLSHGNLKTHRDGSTQEDKCDKGCAGRNKAKKAGFTLPPSVAERRALEAKDGANATQQGIKGFLEWDLKLHSLFMRVLNYGTNKRGHEVAASSKTPHYKHTIALYCTVLPSIPTPDKISVPFLVKMSPPFHSRCTSAMLFCHSHRHSAPHRQALPWSRIEDPFLRAAFQYTNSKAQLYGRRWSADESKKLYDMLKSHVFHELDNLGTKFTLIHDVWTTKGNRFAFIGAAAAFINDDWEYTTTDLGSNNNTMASEMYSLLLGNDVNATDGSNWDPTSMHIRCICHKFALIVNAGLASLALKTLPPAKAKDSVLGFFPVLGRLIEEDNKEETGPSQPVQAPGDSVVTATSDSLGTNVESDSNYVNADDEGSDDDVPNAKASDHSDSSGEEASVAEKTTTPAATTTASTNKYVKTSKLLELTNKLDVVIKQITRSAAQRANINRVARELGVKVAPLIAGYGIRWNIKYQSHKKAIDARKVIDQILKEDQHENGPGDFGEAYFSPRDWKEINNLNRELEVFVKLTSEMEGNLATGTHVIPKYLDLKEGLTEKISASKETESLYPMYNAMLKKVERYLDEAVRCETLVMATIMHPCYRVHLFEFGYGVESNKASDALKLLKRHFDLVKLSTKVPEINPDHDVIEIVKPPPVQSSSILGRLTSRMTQQPTAQEDEIEAYLKADIHFSADDLDHKTTPLKWWKANHKTYPTLAILARQYLGAAGSSCSVERLFSAASDVCSSNRGKLLPSTMSHCVSSLMWLRGDIPLTGDFIQAGNALKALIPSKKRLL</sequence>
<evidence type="ECO:0000256" key="1">
    <source>
        <dbReference type="SAM" id="MobiDB-lite"/>
    </source>
</evidence>
<feature type="compositionally biased region" description="Polar residues" evidence="1">
    <location>
        <begin position="611"/>
        <end position="629"/>
    </location>
</feature>
<dbReference type="PANTHER" id="PTHR47501:SF5">
    <property type="entry name" value="HAT C-TERMINAL DIMERISATION DOMAIN-CONTAINING PROTEIN"/>
    <property type="match status" value="1"/>
</dbReference>
<keyword evidence="4" id="KW-1185">Reference proteome</keyword>
<dbReference type="SUPFAM" id="SSF53098">
    <property type="entry name" value="Ribonuclease H-like"/>
    <property type="match status" value="1"/>
</dbReference>
<feature type="region of interest" description="Disordered" evidence="1">
    <location>
        <begin position="593"/>
        <end position="670"/>
    </location>
</feature>
<feature type="region of interest" description="Disordered" evidence="1">
    <location>
        <begin position="90"/>
        <end position="226"/>
    </location>
</feature>
<dbReference type="Proteomes" id="UP000238274">
    <property type="component" value="Unassembled WGS sequence"/>
</dbReference>
<protein>
    <recommendedName>
        <fullName evidence="2">HAT C-terminal dimerisation domain-containing protein</fullName>
    </recommendedName>
</protein>
<feature type="compositionally biased region" description="Basic and acidic residues" evidence="1">
    <location>
        <begin position="216"/>
        <end position="226"/>
    </location>
</feature>
<feature type="compositionally biased region" description="Polar residues" evidence="1">
    <location>
        <begin position="135"/>
        <end position="145"/>
    </location>
</feature>
<feature type="compositionally biased region" description="Acidic residues" evidence="1">
    <location>
        <begin position="631"/>
        <end position="640"/>
    </location>
</feature>
<organism evidence="3 4">
    <name type="scientific">Puccinia striiformis</name>
    <dbReference type="NCBI Taxonomy" id="27350"/>
    <lineage>
        <taxon>Eukaryota</taxon>
        <taxon>Fungi</taxon>
        <taxon>Dikarya</taxon>
        <taxon>Basidiomycota</taxon>
        <taxon>Pucciniomycotina</taxon>
        <taxon>Pucciniomycetes</taxon>
        <taxon>Pucciniales</taxon>
        <taxon>Pucciniaceae</taxon>
        <taxon>Puccinia</taxon>
    </lineage>
</organism>
<dbReference type="GO" id="GO:0046983">
    <property type="term" value="F:protein dimerization activity"/>
    <property type="evidence" value="ECO:0007669"/>
    <property type="project" value="InterPro"/>
</dbReference>
<feature type="region of interest" description="Disordered" evidence="1">
    <location>
        <begin position="35"/>
        <end position="59"/>
    </location>
</feature>
<name>A0A2S4VR16_9BASI</name>
<feature type="compositionally biased region" description="Polar residues" evidence="1">
    <location>
        <begin position="38"/>
        <end position="47"/>
    </location>
</feature>
<feature type="compositionally biased region" description="Polar residues" evidence="1">
    <location>
        <begin position="187"/>
        <end position="196"/>
    </location>
</feature>
<reference evidence="4" key="3">
    <citation type="journal article" date="2018" name="Mol. Plant Microbe Interact.">
        <title>Genome sequence resources for the wheat stripe rust pathogen (Puccinia striiformis f. sp. tritici) and the barley stripe rust pathogen (Puccinia striiformis f. sp. hordei).</title>
        <authorList>
            <person name="Xia C."/>
            <person name="Wang M."/>
            <person name="Yin C."/>
            <person name="Cornejo O.E."/>
            <person name="Hulbert S.H."/>
            <person name="Chen X."/>
        </authorList>
    </citation>
    <scope>NUCLEOTIDE SEQUENCE [LARGE SCALE GENOMIC DNA]</scope>
    <source>
        <strain evidence="4">93TX-2</strain>
    </source>
</reference>
<dbReference type="PANTHER" id="PTHR47501">
    <property type="entry name" value="TRANSPOSASE-RELATED"/>
    <property type="match status" value="1"/>
</dbReference>
<feature type="domain" description="HAT C-terminal dimerisation" evidence="2">
    <location>
        <begin position="937"/>
        <end position="1018"/>
    </location>
</feature>
<reference evidence="4" key="2">
    <citation type="journal article" date="2018" name="BMC Genomics">
        <title>Genomic insights into host adaptation between the wheat stripe rust pathogen (Puccinia striiformis f. sp. tritici) and the barley stripe rust pathogen (Puccinia striiformis f. sp. hordei).</title>
        <authorList>
            <person name="Xia C."/>
            <person name="Wang M."/>
            <person name="Yin C."/>
            <person name="Cornejo O.E."/>
            <person name="Hulbert S.H."/>
            <person name="Chen X."/>
        </authorList>
    </citation>
    <scope>NUCLEOTIDE SEQUENCE [LARGE SCALE GENOMIC DNA]</scope>
    <source>
        <strain evidence="4">93TX-2</strain>
    </source>
</reference>
<reference evidence="3 4" key="1">
    <citation type="submission" date="2017-12" db="EMBL/GenBank/DDBJ databases">
        <title>Gene loss provides genomic basis for host adaptation in cereal stripe rust fungi.</title>
        <authorList>
            <person name="Xia C."/>
        </authorList>
    </citation>
    <scope>NUCLEOTIDE SEQUENCE [LARGE SCALE GENOMIC DNA]</scope>
    <source>
        <strain evidence="3 4">93TX-2</strain>
    </source>
</reference>
<comment type="caution">
    <text evidence="3">The sequence shown here is derived from an EMBL/GenBank/DDBJ whole genome shotgun (WGS) entry which is preliminary data.</text>
</comment>
<dbReference type="VEuPathDB" id="FungiDB:PSHT_08292"/>
<dbReference type="VEuPathDB" id="FungiDB:PSTT_11081"/>
<dbReference type="AlphaFoldDB" id="A0A2S4VR16"/>
<dbReference type="OrthoDB" id="3944237at2759"/>
<dbReference type="Pfam" id="PF05699">
    <property type="entry name" value="Dimer_Tnp_hAT"/>
    <property type="match status" value="1"/>
</dbReference>
<proteinExistence type="predicted"/>
<evidence type="ECO:0000313" key="3">
    <source>
        <dbReference type="EMBL" id="POW11820.1"/>
    </source>
</evidence>
<dbReference type="InterPro" id="IPR008906">
    <property type="entry name" value="HATC_C_dom"/>
</dbReference>
<evidence type="ECO:0000259" key="2">
    <source>
        <dbReference type="Pfam" id="PF05699"/>
    </source>
</evidence>
<gene>
    <name evidence="3" type="ORF">PSHT_08292</name>
</gene>
<evidence type="ECO:0000313" key="4">
    <source>
        <dbReference type="Proteomes" id="UP000238274"/>
    </source>
</evidence>